<dbReference type="EnsemblPlants" id="PGSC0003DMT400064882">
    <property type="protein sequence ID" value="PGSC0003DMT400064882"/>
    <property type="gene ID" value="PGSC0003DMG400025195"/>
</dbReference>
<dbReference type="Gramene" id="PGSC0003DMT400064882">
    <property type="protein sequence ID" value="PGSC0003DMT400064882"/>
    <property type="gene ID" value="PGSC0003DMG400025195"/>
</dbReference>
<name>M1CD23_SOLTU</name>
<evidence type="ECO:0000313" key="1">
    <source>
        <dbReference type="EnsemblPlants" id="PGSC0003DMT400064882"/>
    </source>
</evidence>
<accession>M1CD23</accession>
<keyword evidence="2" id="KW-1185">Reference proteome</keyword>
<sequence>MQGVPMGVVGGGLNIRDCKLRNIASVGKLVRLLNEKKDVLWVKWVHRVNMEHTVDFWMQTPSGGLQLVQENLAQTKR</sequence>
<reference evidence="2" key="1">
    <citation type="journal article" date="2011" name="Nature">
        <title>Genome sequence and analysis of the tuber crop potato.</title>
        <authorList>
            <consortium name="The Potato Genome Sequencing Consortium"/>
        </authorList>
    </citation>
    <scope>NUCLEOTIDE SEQUENCE [LARGE SCALE GENOMIC DNA]</scope>
    <source>
        <strain evidence="2">cv. DM1-3 516 R44</strain>
    </source>
</reference>
<evidence type="ECO:0000313" key="2">
    <source>
        <dbReference type="Proteomes" id="UP000011115"/>
    </source>
</evidence>
<dbReference type="Proteomes" id="UP000011115">
    <property type="component" value="Unassembled WGS sequence"/>
</dbReference>
<protein>
    <submittedName>
        <fullName evidence="1">Uncharacterized protein</fullName>
    </submittedName>
</protein>
<dbReference type="PaxDb" id="4113-PGSC0003DMT400064882"/>
<dbReference type="AlphaFoldDB" id="M1CD23"/>
<organism evidence="1 2">
    <name type="scientific">Solanum tuberosum</name>
    <name type="common">Potato</name>
    <dbReference type="NCBI Taxonomy" id="4113"/>
    <lineage>
        <taxon>Eukaryota</taxon>
        <taxon>Viridiplantae</taxon>
        <taxon>Streptophyta</taxon>
        <taxon>Embryophyta</taxon>
        <taxon>Tracheophyta</taxon>
        <taxon>Spermatophyta</taxon>
        <taxon>Magnoliopsida</taxon>
        <taxon>eudicotyledons</taxon>
        <taxon>Gunneridae</taxon>
        <taxon>Pentapetalae</taxon>
        <taxon>asterids</taxon>
        <taxon>lamiids</taxon>
        <taxon>Solanales</taxon>
        <taxon>Solanaceae</taxon>
        <taxon>Solanoideae</taxon>
        <taxon>Solaneae</taxon>
        <taxon>Solanum</taxon>
    </lineage>
</organism>
<reference evidence="1" key="2">
    <citation type="submission" date="2015-06" db="UniProtKB">
        <authorList>
            <consortium name="EnsemblPlants"/>
        </authorList>
    </citation>
    <scope>IDENTIFICATION</scope>
    <source>
        <strain evidence="1">DM1-3 516 R44</strain>
    </source>
</reference>
<dbReference type="HOGENOM" id="CLU_2642836_0_0_1"/>
<dbReference type="InParanoid" id="M1CD23"/>
<proteinExistence type="predicted"/>